<dbReference type="InterPro" id="IPR023198">
    <property type="entry name" value="PGP-like_dom2"/>
</dbReference>
<evidence type="ECO:0000313" key="1">
    <source>
        <dbReference type="EMBL" id="BDZ51882.1"/>
    </source>
</evidence>
<sequence>MTVVDRTRPDPLEVGGSEAMVLFDWNGTVVTDDDRAREALGAALVRQGLPEVSRADFPATFRLPMGEMFRDLGVPSPLLGQAEDDWNCYMAAHRTSLRAGTAPALSALSAAGVWLGVVSAAARAAVEFDLSSLGVPRLFDSVEAPVADKVAALTGHRGRRRRAFYVGDTAYDMRSAVAAGYVPIAVRGGYAPVTVLEEAGAIHVVDSIVEVAEIVLGAR</sequence>
<dbReference type="InterPro" id="IPR036412">
    <property type="entry name" value="HAD-like_sf"/>
</dbReference>
<dbReference type="PANTHER" id="PTHR43434:SF1">
    <property type="entry name" value="PHOSPHOGLYCOLATE PHOSPHATASE"/>
    <property type="match status" value="1"/>
</dbReference>
<reference evidence="2" key="1">
    <citation type="journal article" date="2019" name="Int. J. Syst. Evol. Microbiol.">
        <title>The Global Catalogue of Microorganisms (GCM) 10K type strain sequencing project: providing services to taxonomists for standard genome sequencing and annotation.</title>
        <authorList>
            <consortium name="The Broad Institute Genomics Platform"/>
            <consortium name="The Broad Institute Genome Sequencing Center for Infectious Disease"/>
            <person name="Wu L."/>
            <person name="Ma J."/>
        </authorList>
    </citation>
    <scope>NUCLEOTIDE SEQUENCE [LARGE SCALE GENOMIC DNA]</scope>
    <source>
        <strain evidence="2">NBRC 108728</strain>
    </source>
</reference>
<dbReference type="Gene3D" id="3.40.50.1000">
    <property type="entry name" value="HAD superfamily/HAD-like"/>
    <property type="match status" value="1"/>
</dbReference>
<dbReference type="Gene3D" id="1.10.150.240">
    <property type="entry name" value="Putative phosphatase, domain 2"/>
    <property type="match status" value="1"/>
</dbReference>
<dbReference type="Proteomes" id="UP001321486">
    <property type="component" value="Chromosome"/>
</dbReference>
<evidence type="ECO:0000313" key="2">
    <source>
        <dbReference type="Proteomes" id="UP001321486"/>
    </source>
</evidence>
<organism evidence="1 2">
    <name type="scientific">Frondihabitans sucicola</name>
    <dbReference type="NCBI Taxonomy" id="1268041"/>
    <lineage>
        <taxon>Bacteria</taxon>
        <taxon>Bacillati</taxon>
        <taxon>Actinomycetota</taxon>
        <taxon>Actinomycetes</taxon>
        <taxon>Micrococcales</taxon>
        <taxon>Microbacteriaceae</taxon>
        <taxon>Frondihabitans</taxon>
    </lineage>
</organism>
<dbReference type="Pfam" id="PF13419">
    <property type="entry name" value="HAD_2"/>
    <property type="match status" value="1"/>
</dbReference>
<keyword evidence="2" id="KW-1185">Reference proteome</keyword>
<proteinExistence type="predicted"/>
<dbReference type="InterPro" id="IPR050155">
    <property type="entry name" value="HAD-like_hydrolase_sf"/>
</dbReference>
<protein>
    <submittedName>
        <fullName evidence="1">Phosphatase</fullName>
    </submittedName>
</protein>
<dbReference type="InterPro" id="IPR041492">
    <property type="entry name" value="HAD_2"/>
</dbReference>
<name>A0ABM8GTU3_9MICO</name>
<dbReference type="EMBL" id="AP027732">
    <property type="protein sequence ID" value="BDZ51882.1"/>
    <property type="molecule type" value="Genomic_DNA"/>
</dbReference>
<gene>
    <name evidence="1" type="ORF">GCM10025867_41230</name>
</gene>
<dbReference type="PANTHER" id="PTHR43434">
    <property type="entry name" value="PHOSPHOGLYCOLATE PHOSPHATASE"/>
    <property type="match status" value="1"/>
</dbReference>
<accession>A0ABM8GTU3</accession>
<dbReference type="InterPro" id="IPR023214">
    <property type="entry name" value="HAD_sf"/>
</dbReference>
<dbReference type="SUPFAM" id="SSF56784">
    <property type="entry name" value="HAD-like"/>
    <property type="match status" value="1"/>
</dbReference>